<dbReference type="SUPFAM" id="SSF51430">
    <property type="entry name" value="NAD(P)-linked oxidoreductase"/>
    <property type="match status" value="1"/>
</dbReference>
<dbReference type="PANTHER" id="PTHR43364">
    <property type="entry name" value="NADH-SPECIFIC METHYLGLYOXAL REDUCTASE-RELATED"/>
    <property type="match status" value="1"/>
</dbReference>
<dbReference type="Pfam" id="PF00248">
    <property type="entry name" value="Aldo_ket_red"/>
    <property type="match status" value="1"/>
</dbReference>
<reference evidence="3 4" key="1">
    <citation type="submission" date="2014-11" db="EMBL/GenBank/DDBJ databases">
        <title>Complete genome sequence and analysis of Lactobacillus hokkaidonensis LOOC260T.</title>
        <authorList>
            <person name="Tanizawa Y."/>
            <person name="Tohno M."/>
            <person name="Kaminuma E."/>
            <person name="Nakamura Y."/>
            <person name="Arita M."/>
        </authorList>
    </citation>
    <scope>NUCLEOTIDE SEQUENCE [LARGE SCALE GENOMIC DNA]</scope>
    <source>
        <strain evidence="3 4">LOOC260</strain>
    </source>
</reference>
<evidence type="ECO:0000259" key="2">
    <source>
        <dbReference type="Pfam" id="PF00248"/>
    </source>
</evidence>
<evidence type="ECO:0000313" key="4">
    <source>
        <dbReference type="Proteomes" id="UP000031620"/>
    </source>
</evidence>
<feature type="domain" description="NADP-dependent oxidoreductase" evidence="2">
    <location>
        <begin position="17"/>
        <end position="313"/>
    </location>
</feature>
<dbReference type="KEGG" id="lho:LOOC260_118270"/>
<dbReference type="AlphaFoldDB" id="A0A0A1GZ99"/>
<evidence type="ECO:0000256" key="1">
    <source>
        <dbReference type="ARBA" id="ARBA00023002"/>
    </source>
</evidence>
<dbReference type="Gene3D" id="3.20.20.100">
    <property type="entry name" value="NADP-dependent oxidoreductase domain"/>
    <property type="match status" value="1"/>
</dbReference>
<accession>A0A0A1GZ99</accession>
<dbReference type="EMBL" id="AP014680">
    <property type="protein sequence ID" value="BAP86333.1"/>
    <property type="molecule type" value="Genomic_DNA"/>
</dbReference>
<dbReference type="HOGENOM" id="CLU_023205_2_0_9"/>
<sequence>MTMKYAKLGQTNINVSKICIGAMSFGEPGTMHDWSLDYPASEKIIQHALDLGINFFDTANVYSDGTSEEYLGKALKNNHVARDQVVLASKVYFNAGRLSSEAIHREIEGSLKRLGTDYLDLYIIHRFDYDTPIEETMAALNDLVQSGKVRAIGASAMYGYQFYNMQQVAKENGWAQFQTMENHYNLLYREDERELIPICKQMNVSLMPYSPLAAGHLSHRDWQVDTLRSQTDRVAMGKYDRAETEDLKVVARVDELAKKYNVSMTQIALAWQWAKGVTAPIVGSTKIKHLDEAVAALSVQLTADDVQSLEELYVPHEIVGAIDQNPADGTVLIDEKK</sequence>
<dbReference type="InterPro" id="IPR036812">
    <property type="entry name" value="NAD(P)_OxRdtase_dom_sf"/>
</dbReference>
<dbReference type="PRINTS" id="PR00069">
    <property type="entry name" value="ALDKETRDTASE"/>
</dbReference>
<organism evidence="3 4">
    <name type="scientific">Paucilactobacillus hokkaidonensis JCM 18461</name>
    <dbReference type="NCBI Taxonomy" id="1291742"/>
    <lineage>
        <taxon>Bacteria</taxon>
        <taxon>Bacillati</taxon>
        <taxon>Bacillota</taxon>
        <taxon>Bacilli</taxon>
        <taxon>Lactobacillales</taxon>
        <taxon>Lactobacillaceae</taxon>
        <taxon>Paucilactobacillus</taxon>
    </lineage>
</organism>
<dbReference type="FunFam" id="3.20.20.100:FF:000004">
    <property type="entry name" value="Oxidoreductase, aldo/keto reductase"/>
    <property type="match status" value="1"/>
</dbReference>
<dbReference type="STRING" id="1291742.LOOC260_118270"/>
<name>A0A0A1GZ99_9LACO</name>
<proteinExistence type="predicted"/>
<dbReference type="PANTHER" id="PTHR43364:SF4">
    <property type="entry name" value="NAD(P)-LINKED OXIDOREDUCTASE SUPERFAMILY PROTEIN"/>
    <property type="match status" value="1"/>
</dbReference>
<dbReference type="CDD" id="cd19079">
    <property type="entry name" value="AKR_EcYajO-like"/>
    <property type="match status" value="1"/>
</dbReference>
<dbReference type="Proteomes" id="UP000031620">
    <property type="component" value="Chromosome"/>
</dbReference>
<keyword evidence="1" id="KW-0560">Oxidoreductase</keyword>
<protein>
    <submittedName>
        <fullName evidence="3">NADP-dependent aryl-alcohol dehydrogenase</fullName>
    </submittedName>
</protein>
<dbReference type="InterPro" id="IPR023210">
    <property type="entry name" value="NADP_OxRdtase_dom"/>
</dbReference>
<evidence type="ECO:0000313" key="3">
    <source>
        <dbReference type="EMBL" id="BAP86333.1"/>
    </source>
</evidence>
<dbReference type="InterPro" id="IPR020471">
    <property type="entry name" value="AKR"/>
</dbReference>
<gene>
    <name evidence="3" type="ORF">LOOC260_118270</name>
</gene>
<dbReference type="GO" id="GO:0016491">
    <property type="term" value="F:oxidoreductase activity"/>
    <property type="evidence" value="ECO:0007669"/>
    <property type="project" value="UniProtKB-KW"/>
</dbReference>
<dbReference type="GO" id="GO:0005829">
    <property type="term" value="C:cytosol"/>
    <property type="evidence" value="ECO:0007669"/>
    <property type="project" value="UniProtKB-ARBA"/>
</dbReference>
<dbReference type="InterPro" id="IPR050523">
    <property type="entry name" value="AKR_Detox_Biosynth"/>
</dbReference>